<dbReference type="SUPFAM" id="SSF53850">
    <property type="entry name" value="Periplasmic binding protein-like II"/>
    <property type="match status" value="1"/>
</dbReference>
<dbReference type="Gene3D" id="3.40.190.290">
    <property type="match status" value="1"/>
</dbReference>
<gene>
    <name evidence="6" type="ORF">SAMN02982985_03828</name>
</gene>
<dbReference type="FunFam" id="3.40.190.290:FF:000001">
    <property type="entry name" value="Transcriptional regulator, LysR family"/>
    <property type="match status" value="1"/>
</dbReference>
<evidence type="ECO:0000313" key="6">
    <source>
        <dbReference type="EMBL" id="SFM36567.1"/>
    </source>
</evidence>
<dbReference type="CDD" id="cd08422">
    <property type="entry name" value="PBP2_CrgA_like"/>
    <property type="match status" value="1"/>
</dbReference>
<dbReference type="Proteomes" id="UP000199470">
    <property type="component" value="Unassembled WGS sequence"/>
</dbReference>
<comment type="similarity">
    <text evidence="1">Belongs to the LysR transcriptional regulatory family.</text>
</comment>
<dbReference type="InterPro" id="IPR036390">
    <property type="entry name" value="WH_DNA-bd_sf"/>
</dbReference>
<dbReference type="GO" id="GO:0003700">
    <property type="term" value="F:DNA-binding transcription factor activity"/>
    <property type="evidence" value="ECO:0007669"/>
    <property type="project" value="InterPro"/>
</dbReference>
<dbReference type="Gene3D" id="1.10.10.10">
    <property type="entry name" value="Winged helix-like DNA-binding domain superfamily/Winged helix DNA-binding domain"/>
    <property type="match status" value="1"/>
</dbReference>
<evidence type="ECO:0000256" key="3">
    <source>
        <dbReference type="ARBA" id="ARBA00023125"/>
    </source>
</evidence>
<dbReference type="Pfam" id="PF03466">
    <property type="entry name" value="LysR_substrate"/>
    <property type="match status" value="1"/>
</dbReference>
<dbReference type="PANTHER" id="PTHR30537">
    <property type="entry name" value="HTH-TYPE TRANSCRIPTIONAL REGULATOR"/>
    <property type="match status" value="1"/>
</dbReference>
<dbReference type="InterPro" id="IPR058163">
    <property type="entry name" value="LysR-type_TF_proteobact-type"/>
</dbReference>
<dbReference type="InterPro" id="IPR005119">
    <property type="entry name" value="LysR_subst-bd"/>
</dbReference>
<dbReference type="PROSITE" id="PS50931">
    <property type="entry name" value="HTH_LYSR"/>
    <property type="match status" value="1"/>
</dbReference>
<dbReference type="PANTHER" id="PTHR30537:SF5">
    <property type="entry name" value="HTH-TYPE TRANSCRIPTIONAL ACTIVATOR TTDR-RELATED"/>
    <property type="match status" value="1"/>
</dbReference>
<dbReference type="EMBL" id="FOTW01000018">
    <property type="protein sequence ID" value="SFM36567.1"/>
    <property type="molecule type" value="Genomic_DNA"/>
</dbReference>
<dbReference type="OrthoDB" id="9110639at2"/>
<dbReference type="AlphaFoldDB" id="A0A1I4Q939"/>
<evidence type="ECO:0000256" key="2">
    <source>
        <dbReference type="ARBA" id="ARBA00023015"/>
    </source>
</evidence>
<dbReference type="STRING" id="758825.SAMN02982985_03828"/>
<evidence type="ECO:0000256" key="1">
    <source>
        <dbReference type="ARBA" id="ARBA00009437"/>
    </source>
</evidence>
<name>A0A1I4Q939_9BURK</name>
<organism evidence="6 7">
    <name type="scientific">Rugamonas rubra</name>
    <dbReference type="NCBI Taxonomy" id="758825"/>
    <lineage>
        <taxon>Bacteria</taxon>
        <taxon>Pseudomonadati</taxon>
        <taxon>Pseudomonadota</taxon>
        <taxon>Betaproteobacteria</taxon>
        <taxon>Burkholderiales</taxon>
        <taxon>Oxalobacteraceae</taxon>
        <taxon>Telluria group</taxon>
        <taxon>Rugamonas</taxon>
    </lineage>
</organism>
<accession>A0A1I4Q939</accession>
<keyword evidence="7" id="KW-1185">Reference proteome</keyword>
<evidence type="ECO:0000259" key="5">
    <source>
        <dbReference type="PROSITE" id="PS50931"/>
    </source>
</evidence>
<proteinExistence type="inferred from homology"/>
<evidence type="ECO:0000256" key="4">
    <source>
        <dbReference type="ARBA" id="ARBA00023163"/>
    </source>
</evidence>
<dbReference type="GO" id="GO:0006351">
    <property type="term" value="P:DNA-templated transcription"/>
    <property type="evidence" value="ECO:0007669"/>
    <property type="project" value="TreeGrafter"/>
</dbReference>
<keyword evidence="4" id="KW-0804">Transcription</keyword>
<keyword evidence="2" id="KW-0805">Transcription regulation</keyword>
<feature type="domain" description="HTH lysR-type" evidence="5">
    <location>
        <begin position="3"/>
        <end position="60"/>
    </location>
</feature>
<evidence type="ECO:0000313" key="7">
    <source>
        <dbReference type="Proteomes" id="UP000199470"/>
    </source>
</evidence>
<dbReference type="InterPro" id="IPR036388">
    <property type="entry name" value="WH-like_DNA-bd_sf"/>
</dbReference>
<sequence>MSLDLTDVALFVRVCATRNLSAAGREFGLSPAASSARMAQLEKRLGARLLHRTTRQITVTQDGDVFLERALLLLAAAEQAEAAVGHGSVAPQGLLRVAASTTFGRGYIVPYVAEFLREFPGVQLDLRLSDLVVDLAAQGIDVAIRIGPLRDSNLVARVLAPSRLVICASPDYLAAHGVPQHPDELAEHQCLVLEAMNPWRLRERDGSELHVRVGGRLRSDNGEALRDAAVAGLGIGLLSTWLVPEQLRSGALVRILADYPATDSVVSAVYLHRQYLPPKSRAFIDFFAQRFGPEPYWDRDL</sequence>
<dbReference type="InterPro" id="IPR000847">
    <property type="entry name" value="LysR_HTH_N"/>
</dbReference>
<dbReference type="GO" id="GO:0043565">
    <property type="term" value="F:sequence-specific DNA binding"/>
    <property type="evidence" value="ECO:0007669"/>
    <property type="project" value="TreeGrafter"/>
</dbReference>
<keyword evidence="3" id="KW-0238">DNA-binding</keyword>
<dbReference type="Pfam" id="PF00126">
    <property type="entry name" value="HTH_1"/>
    <property type="match status" value="1"/>
</dbReference>
<dbReference type="SUPFAM" id="SSF46785">
    <property type="entry name" value="Winged helix' DNA-binding domain"/>
    <property type="match status" value="1"/>
</dbReference>
<dbReference type="RefSeq" id="WP_093389303.1">
    <property type="nucleotide sequence ID" value="NZ_FOTW01000018.1"/>
</dbReference>
<reference evidence="6 7" key="1">
    <citation type="submission" date="2016-10" db="EMBL/GenBank/DDBJ databases">
        <authorList>
            <person name="de Groot N.N."/>
        </authorList>
    </citation>
    <scope>NUCLEOTIDE SEQUENCE [LARGE SCALE GENOMIC DNA]</scope>
    <source>
        <strain evidence="6 7">ATCC 43154</strain>
    </source>
</reference>
<protein>
    <submittedName>
        <fullName evidence="6">Transcriptional regulator, LysR family</fullName>
    </submittedName>
</protein>